<gene>
    <name evidence="3" type="ORF">B0A54_04937</name>
    <name evidence="2" type="ORF">LTR91_021653</name>
</gene>
<feature type="transmembrane region" description="Helical" evidence="1">
    <location>
        <begin position="155"/>
        <end position="176"/>
    </location>
</feature>
<keyword evidence="5" id="KW-1185">Reference proteome</keyword>
<dbReference type="AlphaFoldDB" id="A0A4U0V5Y1"/>
<evidence type="ECO:0000313" key="2">
    <source>
        <dbReference type="EMBL" id="KAK0957823.1"/>
    </source>
</evidence>
<dbReference type="EMBL" id="NAJP01000016">
    <property type="protein sequence ID" value="TKA44170.1"/>
    <property type="molecule type" value="Genomic_DNA"/>
</dbReference>
<proteinExistence type="predicted"/>
<dbReference type="OrthoDB" id="1523883at2759"/>
<protein>
    <submittedName>
        <fullName evidence="3">Uncharacterized protein</fullName>
    </submittedName>
</protein>
<keyword evidence="1" id="KW-0812">Transmembrane</keyword>
<evidence type="ECO:0000256" key="1">
    <source>
        <dbReference type="SAM" id="Phobius"/>
    </source>
</evidence>
<sequence>MPVLQPKAAHLGLILPLCTSSATLGLALFQYPVFLGFLRAQPSIAGTPLSRFWAATVTPGTTLIVAIAITSTISGIASSSWLHTHATLETTDVSSWYTYGAVLAAGHLAFAPLVAGPVRRIMEAGGSGCQMSEEGVEGRNRVEMKTWLTIHTVRMLLVDLPALLCFAEGVALSFWVI</sequence>
<dbReference type="Proteomes" id="UP001175353">
    <property type="component" value="Unassembled WGS sequence"/>
</dbReference>
<keyword evidence="1" id="KW-0472">Membrane</keyword>
<organism evidence="3 4">
    <name type="scientific">Friedmanniomyces endolithicus</name>
    <dbReference type="NCBI Taxonomy" id="329885"/>
    <lineage>
        <taxon>Eukaryota</taxon>
        <taxon>Fungi</taxon>
        <taxon>Dikarya</taxon>
        <taxon>Ascomycota</taxon>
        <taxon>Pezizomycotina</taxon>
        <taxon>Dothideomycetes</taxon>
        <taxon>Dothideomycetidae</taxon>
        <taxon>Mycosphaerellales</taxon>
        <taxon>Teratosphaeriaceae</taxon>
        <taxon>Friedmanniomyces</taxon>
    </lineage>
</organism>
<reference evidence="2" key="2">
    <citation type="submission" date="2023-06" db="EMBL/GenBank/DDBJ databases">
        <title>Black Yeasts Isolated from many extreme environments.</title>
        <authorList>
            <person name="Coleine C."/>
            <person name="Stajich J.E."/>
            <person name="Selbmann L."/>
        </authorList>
    </citation>
    <scope>NUCLEOTIDE SEQUENCE</scope>
    <source>
        <strain evidence="2">CCFEE 5200</strain>
    </source>
</reference>
<evidence type="ECO:0000313" key="4">
    <source>
        <dbReference type="Proteomes" id="UP000310066"/>
    </source>
</evidence>
<reference evidence="3 4" key="1">
    <citation type="submission" date="2017-03" db="EMBL/GenBank/DDBJ databases">
        <title>Genomes of endolithic fungi from Antarctica.</title>
        <authorList>
            <person name="Coleine C."/>
            <person name="Masonjones S."/>
            <person name="Stajich J.E."/>
        </authorList>
    </citation>
    <scope>NUCLEOTIDE SEQUENCE [LARGE SCALE GENOMIC DNA]</scope>
    <source>
        <strain evidence="3 4">CCFEE 5311</strain>
    </source>
</reference>
<dbReference type="EMBL" id="JAUJLE010000394">
    <property type="protein sequence ID" value="KAK0957823.1"/>
    <property type="molecule type" value="Genomic_DNA"/>
</dbReference>
<evidence type="ECO:0000313" key="5">
    <source>
        <dbReference type="Proteomes" id="UP001175353"/>
    </source>
</evidence>
<keyword evidence="1" id="KW-1133">Transmembrane helix</keyword>
<name>A0A4U0V5Y1_9PEZI</name>
<dbReference type="Proteomes" id="UP000310066">
    <property type="component" value="Unassembled WGS sequence"/>
</dbReference>
<dbReference type="STRING" id="329885.A0A4U0V5Y1"/>
<accession>A0A4U0V5Y1</accession>
<evidence type="ECO:0000313" key="3">
    <source>
        <dbReference type="EMBL" id="TKA44170.1"/>
    </source>
</evidence>
<comment type="caution">
    <text evidence="3">The sequence shown here is derived from an EMBL/GenBank/DDBJ whole genome shotgun (WGS) entry which is preliminary data.</text>
</comment>
<feature type="transmembrane region" description="Helical" evidence="1">
    <location>
        <begin position="52"/>
        <end position="76"/>
    </location>
</feature>
<feature type="transmembrane region" description="Helical" evidence="1">
    <location>
        <begin position="12"/>
        <end position="40"/>
    </location>
</feature>
<feature type="transmembrane region" description="Helical" evidence="1">
    <location>
        <begin position="96"/>
        <end position="115"/>
    </location>
</feature>